<dbReference type="EMBL" id="GBRH01174004">
    <property type="protein sequence ID" value="JAE23892.1"/>
    <property type="molecule type" value="Transcribed_RNA"/>
</dbReference>
<reference evidence="1" key="2">
    <citation type="journal article" date="2015" name="Data Brief">
        <title>Shoot transcriptome of the giant reed, Arundo donax.</title>
        <authorList>
            <person name="Barrero R.A."/>
            <person name="Guerrero F.D."/>
            <person name="Moolhuijzen P."/>
            <person name="Goolsby J.A."/>
            <person name="Tidwell J."/>
            <person name="Bellgard S.E."/>
            <person name="Bellgard M.I."/>
        </authorList>
    </citation>
    <scope>NUCLEOTIDE SEQUENCE</scope>
    <source>
        <tissue evidence="1">Shoot tissue taken approximately 20 cm above the soil surface</tissue>
    </source>
</reference>
<name>A0A0A9GHC6_ARUDO</name>
<organism evidence="1">
    <name type="scientific">Arundo donax</name>
    <name type="common">Giant reed</name>
    <name type="synonym">Donax arundinaceus</name>
    <dbReference type="NCBI Taxonomy" id="35708"/>
    <lineage>
        <taxon>Eukaryota</taxon>
        <taxon>Viridiplantae</taxon>
        <taxon>Streptophyta</taxon>
        <taxon>Embryophyta</taxon>
        <taxon>Tracheophyta</taxon>
        <taxon>Spermatophyta</taxon>
        <taxon>Magnoliopsida</taxon>
        <taxon>Liliopsida</taxon>
        <taxon>Poales</taxon>
        <taxon>Poaceae</taxon>
        <taxon>PACMAD clade</taxon>
        <taxon>Arundinoideae</taxon>
        <taxon>Arundineae</taxon>
        <taxon>Arundo</taxon>
    </lineage>
</organism>
<reference evidence="1" key="1">
    <citation type="submission" date="2014-09" db="EMBL/GenBank/DDBJ databases">
        <authorList>
            <person name="Magalhaes I.L.F."/>
            <person name="Oliveira U."/>
            <person name="Santos F.R."/>
            <person name="Vidigal T.H.D.A."/>
            <person name="Brescovit A.D."/>
            <person name="Santos A.J."/>
        </authorList>
    </citation>
    <scope>NUCLEOTIDE SEQUENCE</scope>
    <source>
        <tissue evidence="1">Shoot tissue taken approximately 20 cm above the soil surface</tissue>
    </source>
</reference>
<accession>A0A0A9GHC6</accession>
<protein>
    <submittedName>
        <fullName evidence="1">Uncharacterized protein</fullName>
    </submittedName>
</protein>
<sequence>MGRSINIYFWGLDSLQYCLQAGCFHVTVLR</sequence>
<proteinExistence type="predicted"/>
<dbReference type="AlphaFoldDB" id="A0A0A9GHC6"/>
<evidence type="ECO:0000313" key="1">
    <source>
        <dbReference type="EMBL" id="JAE23892.1"/>
    </source>
</evidence>